<gene>
    <name evidence="2" type="ORF">GQ607_011896</name>
</gene>
<accession>A0A8H3ZMC3</accession>
<organism evidence="2 3">
    <name type="scientific">Colletotrichum asianum</name>
    <dbReference type="NCBI Taxonomy" id="702518"/>
    <lineage>
        <taxon>Eukaryota</taxon>
        <taxon>Fungi</taxon>
        <taxon>Dikarya</taxon>
        <taxon>Ascomycota</taxon>
        <taxon>Pezizomycotina</taxon>
        <taxon>Sordariomycetes</taxon>
        <taxon>Hypocreomycetidae</taxon>
        <taxon>Glomerellales</taxon>
        <taxon>Glomerellaceae</taxon>
        <taxon>Colletotrichum</taxon>
        <taxon>Colletotrichum gloeosporioides species complex</taxon>
    </lineage>
</organism>
<evidence type="ECO:0000313" key="2">
    <source>
        <dbReference type="EMBL" id="KAF0320812.1"/>
    </source>
</evidence>
<comment type="caution">
    <text evidence="2">The sequence shown here is derived from an EMBL/GenBank/DDBJ whole genome shotgun (WGS) entry which is preliminary data.</text>
</comment>
<sequence>MSDPGTDNPTILSILSPQPPYLYEWDEEKSRRGQTSINPKLKKLGLPKIEIVDKDVFVKAGRDLLDLVKANNFQYKNKTFLDQASIQHYHPVPGNRSHFPQSEEDGVLTDGRHNRDAVDEVWRLTEKDFPSKRSQFSAEVSIEGVGVMSITYDEFKKRVLNLDLLPRDEHQVLIDRGLLILDHHLSTRSNSRERETDCSTSSGLTHATDVRQVVKRVADEESQSDGGMSTVRGARKNHRRRQYSENTSDLLRQGGGYMIFYRIMYCELFDTRCHIFMHAPGLKIDKHSTTPELWLQALERAGPIQVALFEEKDLPLLPVARLGLRHLAREGTPWDVLA</sequence>
<keyword evidence="3" id="KW-1185">Reference proteome</keyword>
<proteinExistence type="predicted"/>
<name>A0A8H3ZMC3_9PEZI</name>
<reference evidence="2 3" key="1">
    <citation type="submission" date="2019-12" db="EMBL/GenBank/DDBJ databases">
        <title>A genome sequence resource for the geographically widespread anthracnose pathogen Colletotrichum asianum.</title>
        <authorList>
            <person name="Meng Y."/>
        </authorList>
    </citation>
    <scope>NUCLEOTIDE SEQUENCE [LARGE SCALE GENOMIC DNA]</scope>
    <source>
        <strain evidence="2 3">ICMP 18580</strain>
    </source>
</reference>
<feature type="region of interest" description="Disordered" evidence="1">
    <location>
        <begin position="217"/>
        <end position="247"/>
    </location>
</feature>
<evidence type="ECO:0000256" key="1">
    <source>
        <dbReference type="SAM" id="MobiDB-lite"/>
    </source>
</evidence>
<protein>
    <submittedName>
        <fullName evidence="2">Uncharacterized protein</fullName>
    </submittedName>
</protein>
<dbReference type="EMBL" id="WOWK01000078">
    <property type="protein sequence ID" value="KAF0320812.1"/>
    <property type="molecule type" value="Genomic_DNA"/>
</dbReference>
<dbReference type="OrthoDB" id="4850356at2759"/>
<dbReference type="Proteomes" id="UP000434172">
    <property type="component" value="Unassembled WGS sequence"/>
</dbReference>
<evidence type="ECO:0000313" key="3">
    <source>
        <dbReference type="Proteomes" id="UP000434172"/>
    </source>
</evidence>
<dbReference type="AlphaFoldDB" id="A0A8H3ZMC3"/>